<reference evidence="3" key="1">
    <citation type="submission" date="2016-10" db="EMBL/GenBank/DDBJ databases">
        <authorList>
            <person name="Varghese N."/>
            <person name="Submissions S."/>
        </authorList>
    </citation>
    <scope>NUCLEOTIDE SEQUENCE [LARGE SCALE GENOMIC DNA]</scope>
    <source>
        <strain evidence="3">XBD2006</strain>
    </source>
</reference>
<accession>A0A1G5B4X4</accession>
<dbReference type="InterPro" id="IPR015943">
    <property type="entry name" value="WD40/YVTN_repeat-like_dom_sf"/>
</dbReference>
<dbReference type="EMBL" id="FMUR01000004">
    <property type="protein sequence ID" value="SCX85173.1"/>
    <property type="molecule type" value="Genomic_DNA"/>
</dbReference>
<organism evidence="2 3">
    <name type="scientific">Butyrivibrio hungatei</name>
    <dbReference type="NCBI Taxonomy" id="185008"/>
    <lineage>
        <taxon>Bacteria</taxon>
        <taxon>Bacillati</taxon>
        <taxon>Bacillota</taxon>
        <taxon>Clostridia</taxon>
        <taxon>Lachnospirales</taxon>
        <taxon>Lachnospiraceae</taxon>
        <taxon>Butyrivibrio</taxon>
    </lineage>
</organism>
<comment type="similarity">
    <text evidence="1">Belongs to the cycloisomerase 2 family.</text>
</comment>
<evidence type="ECO:0000256" key="1">
    <source>
        <dbReference type="ARBA" id="ARBA00005564"/>
    </source>
</evidence>
<proteinExistence type="inferred from homology"/>
<dbReference type="GO" id="GO:0017057">
    <property type="term" value="F:6-phosphogluconolactonase activity"/>
    <property type="evidence" value="ECO:0007669"/>
    <property type="project" value="TreeGrafter"/>
</dbReference>
<sequence length="354" mass="39344">MAGKDKYVAYVSSYTSGLGSKFGIKIYDVDMKNGRFKEKQKVEITNSSYIGISHNKKTLYSITDAGVEAYHILPDGGLEFLNEASINGMRGCYLNMDQEDNYLLTAGYHDGKVTILKLNKDGSIGEITDERYHKGLGTAAGRNHVPHVQCIKVSKDNKYLLAADLGMDRVNVYSLNVESGKIKEVDVIHCDQESSPRHMQFSKDGRFLYVCLEQKCGIEVYEYTDNNGDPEFNKIQTVSNSDEADSIGVASSALTFSEDYNYLVSSTAGENNVIIYKVDKETGLLTKKIQLPIAGEYPKDAALFPDNKHLVSLNHESDSLTFFKVDLEAGTLVMNGPEEHVNRPNCIVFHKLEG</sequence>
<dbReference type="STRING" id="185008.bhn_I1471"/>
<dbReference type="Pfam" id="PF10282">
    <property type="entry name" value="Lactonase"/>
    <property type="match status" value="1"/>
</dbReference>
<dbReference type="SUPFAM" id="SSF51004">
    <property type="entry name" value="C-terminal (heme d1) domain of cytochrome cd1-nitrite reductase"/>
    <property type="match status" value="1"/>
</dbReference>
<dbReference type="RefSeq" id="WP_074461315.1">
    <property type="nucleotide sequence ID" value="NZ_FMUR01000004.1"/>
</dbReference>
<gene>
    <name evidence="2" type="ORF">SAMN02910451_00532</name>
</gene>
<dbReference type="InterPro" id="IPR011048">
    <property type="entry name" value="Haem_d1_sf"/>
</dbReference>
<dbReference type="PANTHER" id="PTHR30344">
    <property type="entry name" value="6-PHOSPHOGLUCONOLACTONASE-RELATED"/>
    <property type="match status" value="1"/>
</dbReference>
<evidence type="ECO:0000313" key="3">
    <source>
        <dbReference type="Proteomes" id="UP000183047"/>
    </source>
</evidence>
<evidence type="ECO:0000313" key="2">
    <source>
        <dbReference type="EMBL" id="SCX85173.1"/>
    </source>
</evidence>
<dbReference type="Proteomes" id="UP000183047">
    <property type="component" value="Unassembled WGS sequence"/>
</dbReference>
<dbReference type="InterPro" id="IPR050282">
    <property type="entry name" value="Cycloisomerase_2"/>
</dbReference>
<dbReference type="OrthoDB" id="9790815at2"/>
<dbReference type="PANTHER" id="PTHR30344:SF1">
    <property type="entry name" value="6-PHOSPHOGLUCONOLACTONASE"/>
    <property type="match status" value="1"/>
</dbReference>
<dbReference type="GO" id="GO:0005829">
    <property type="term" value="C:cytosol"/>
    <property type="evidence" value="ECO:0007669"/>
    <property type="project" value="TreeGrafter"/>
</dbReference>
<dbReference type="InterPro" id="IPR019405">
    <property type="entry name" value="Lactonase_7-beta_prop"/>
</dbReference>
<keyword evidence="3" id="KW-1185">Reference proteome</keyword>
<protein>
    <submittedName>
        <fullName evidence="2">6-phosphogluconolactonase</fullName>
    </submittedName>
</protein>
<name>A0A1G5B4X4_9FIRM</name>
<dbReference type="AlphaFoldDB" id="A0A1G5B4X4"/>
<dbReference type="Gene3D" id="2.130.10.10">
    <property type="entry name" value="YVTN repeat-like/Quinoprotein amine dehydrogenase"/>
    <property type="match status" value="1"/>
</dbReference>